<feature type="compositionally biased region" description="Basic and acidic residues" evidence="7">
    <location>
        <begin position="811"/>
        <end position="826"/>
    </location>
</feature>
<keyword evidence="6" id="KW-0472">Membrane</keyword>
<dbReference type="GO" id="GO:0016055">
    <property type="term" value="P:Wnt signaling pathway"/>
    <property type="evidence" value="ECO:0007669"/>
    <property type="project" value="UniProtKB-KW"/>
</dbReference>
<dbReference type="OMA" id="HVCFRIF"/>
<reference evidence="8" key="3">
    <citation type="submission" date="2020-05" db="EMBL/GenBank/DDBJ databases">
        <title>Electrophorus electricus (electric eel) genome, fEleEle1, primary haplotype.</title>
        <authorList>
            <person name="Myers G."/>
            <person name="Meyer A."/>
            <person name="Fedrigo O."/>
            <person name="Formenti G."/>
            <person name="Rhie A."/>
            <person name="Tracey A."/>
            <person name="Sims Y."/>
            <person name="Jarvis E.D."/>
        </authorList>
    </citation>
    <scope>NUCLEOTIDE SEQUENCE [LARGE SCALE GENOMIC DNA]</scope>
</reference>
<reference evidence="8" key="5">
    <citation type="submission" date="2025-09" db="UniProtKB">
        <authorList>
            <consortium name="Ensembl"/>
        </authorList>
    </citation>
    <scope>IDENTIFICATION</scope>
</reference>
<proteinExistence type="inferred from homology"/>
<evidence type="ECO:0000313" key="9">
    <source>
        <dbReference type="Proteomes" id="UP000314983"/>
    </source>
</evidence>
<dbReference type="Proteomes" id="UP000314983">
    <property type="component" value="Chromosome 7"/>
</dbReference>
<dbReference type="GO" id="GO:0060828">
    <property type="term" value="P:regulation of canonical Wnt signaling pathway"/>
    <property type="evidence" value="ECO:0007669"/>
    <property type="project" value="TreeGrafter"/>
</dbReference>
<dbReference type="PANTHER" id="PTHR22237:SF2">
    <property type="entry name" value="APC MEMBRANE RECRUITMENT PROTEIN 3"/>
    <property type="match status" value="1"/>
</dbReference>
<keyword evidence="3" id="KW-1003">Cell membrane</keyword>
<feature type="compositionally biased region" description="Polar residues" evidence="7">
    <location>
        <begin position="228"/>
        <end position="243"/>
    </location>
</feature>
<dbReference type="GeneTree" id="ENSGT00530000063529"/>
<dbReference type="Ensembl" id="ENSEEET00000033674.2">
    <property type="protein sequence ID" value="ENSEEEP00000033280.2"/>
    <property type="gene ID" value="ENSEEEG00000015817.2"/>
</dbReference>
<reference evidence="9" key="1">
    <citation type="journal article" date="2014" name="Science">
        <title>Nonhuman genetics. Genomic basis for the convergent evolution of electric organs.</title>
        <authorList>
            <person name="Gallant J.R."/>
            <person name="Traeger L.L."/>
            <person name="Volkening J.D."/>
            <person name="Moffett H."/>
            <person name="Chen P.H."/>
            <person name="Novina C.D."/>
            <person name="Phillips G.N.Jr."/>
            <person name="Anand R."/>
            <person name="Wells G.B."/>
            <person name="Pinch M."/>
            <person name="Guth R."/>
            <person name="Unguez G.A."/>
            <person name="Albert J.S."/>
            <person name="Zakon H.H."/>
            <person name="Samanta M.P."/>
            <person name="Sussman M.R."/>
        </authorList>
    </citation>
    <scope>NUCLEOTIDE SEQUENCE [LARGE SCALE GENOMIC DNA]</scope>
</reference>
<dbReference type="GO" id="GO:0008013">
    <property type="term" value="F:beta-catenin binding"/>
    <property type="evidence" value="ECO:0007669"/>
    <property type="project" value="TreeGrafter"/>
</dbReference>
<feature type="region of interest" description="Disordered" evidence="7">
    <location>
        <begin position="811"/>
        <end position="835"/>
    </location>
</feature>
<feature type="compositionally biased region" description="Basic and acidic residues" evidence="7">
    <location>
        <begin position="700"/>
        <end position="714"/>
    </location>
</feature>
<sequence length="861" mass="95004">MLRSCKTGKWATALDSTQRLAQPSSDATSSTVGILPSSKTLDVPCPELSVNLSESWTQVYSSIKKTRTHDCVLEMGPERGNQNMSGSSREIIDYRNLTPQVPFVPSIAKSIPKKRIFLRKPRKAIKDLFVHKKGSERPMSPCTLLGGGTEQGLTSKRTKKSLRRRYRTRISKEMNDMLSDSSSECCTNVCEDAASLKSFGSQAGCGEIFADEEFFLALEGTPKPESARGSSESMKKTPTTTAFQGGKEQMASTAPPEVLDLLGMWEKPNRTILLGQNLSPESHTTATPFSGSRSANKTVTPLESPSVSLKTSETMIKELNVDTVTPKSDYQESTSDEGYCDYVSPEDQTKGSLTPDNSKKFPRDTYSGDALYELFYDPSEAEITPIFDDEMDLSPSILGHSSDLPLSMYSFRVGAEENLAPPLAVDFISPEVMQSNWVGKECLLKLCDTEISLAMGIVNWFKQRNLKGNPVDLGSAKTSSMDDMRQQDKMQSTEVMNIPSGTVLKSAYNIKDMTDFTLKDKCLLDGHYSMDTPKHHKGVVSTVTTPESQPRTPASHVCFRIFNINSPLTPSRDLPSPVAFSPGSGTSSLFVLAINKESLCESCKGSLKHGAKELHLCHSCTSYIERIKASELWAHANPNQFKTAGTPPCLIGGMLPSPSSSYGIASDISILSLVEQCATQVSSLRINAYQHLSDNETRAITEPGKDAQPKKDQAQKCLKSKQRKKAKATTIGGQHFGNNTNVKNNFKHAVHSSSQLEGQEFCLVTTNDSEEFALKTYESQCYLKMNPFNDAGIFHVSRPTSLPLINTTSFSRKEPHSDVKVKEKPHERSHRPKKLMVNHDGLLDHIFSEEKKVERKCRLKK</sequence>
<evidence type="ECO:0000256" key="6">
    <source>
        <dbReference type="ARBA" id="ARBA00023136"/>
    </source>
</evidence>
<evidence type="ECO:0000256" key="5">
    <source>
        <dbReference type="ARBA" id="ARBA00023121"/>
    </source>
</evidence>
<evidence type="ECO:0000256" key="2">
    <source>
        <dbReference type="ARBA" id="ARBA00007750"/>
    </source>
</evidence>
<feature type="region of interest" description="Disordered" evidence="7">
    <location>
        <begin position="700"/>
        <end position="740"/>
    </location>
</feature>
<evidence type="ECO:0000256" key="3">
    <source>
        <dbReference type="ARBA" id="ARBA00022475"/>
    </source>
</evidence>
<dbReference type="Pfam" id="PF09422">
    <property type="entry name" value="AMER"/>
    <property type="match status" value="1"/>
</dbReference>
<dbReference type="GO" id="GO:0005546">
    <property type="term" value="F:phosphatidylinositol-4,5-bisphosphate binding"/>
    <property type="evidence" value="ECO:0007669"/>
    <property type="project" value="TreeGrafter"/>
</dbReference>
<evidence type="ECO:0000313" key="8">
    <source>
        <dbReference type="Ensembl" id="ENSEEEP00000033280.2"/>
    </source>
</evidence>
<evidence type="ECO:0000256" key="1">
    <source>
        <dbReference type="ARBA" id="ARBA00004202"/>
    </source>
</evidence>
<keyword evidence="4" id="KW-0879">Wnt signaling pathway</keyword>
<feature type="compositionally biased region" description="Basic residues" evidence="7">
    <location>
        <begin position="718"/>
        <end position="727"/>
    </location>
</feature>
<reference evidence="8" key="4">
    <citation type="submission" date="2025-08" db="UniProtKB">
        <authorList>
            <consortium name="Ensembl"/>
        </authorList>
    </citation>
    <scope>IDENTIFICATION</scope>
</reference>
<feature type="region of interest" description="Disordered" evidence="7">
    <location>
        <begin position="222"/>
        <end position="252"/>
    </location>
</feature>
<accession>A0A4W4G702</accession>
<keyword evidence="9" id="KW-1185">Reference proteome</keyword>
<feature type="region of interest" description="Disordered" evidence="7">
    <location>
        <begin position="325"/>
        <end position="360"/>
    </location>
</feature>
<feature type="region of interest" description="Disordered" evidence="7">
    <location>
        <begin position="279"/>
        <end position="305"/>
    </location>
</feature>
<evidence type="ECO:0000256" key="7">
    <source>
        <dbReference type="SAM" id="MobiDB-lite"/>
    </source>
</evidence>
<dbReference type="AlphaFoldDB" id="A0A4W4G702"/>
<dbReference type="InterPro" id="IPR019003">
    <property type="entry name" value="AMER"/>
</dbReference>
<protein>
    <submittedName>
        <fullName evidence="8">Uncharacterized protein</fullName>
    </submittedName>
</protein>
<dbReference type="PANTHER" id="PTHR22237">
    <property type="entry name" value="APC MEMBRANE RECRUITMENT PROTEIN 2-RELATED"/>
    <property type="match status" value="1"/>
</dbReference>
<comment type="similarity">
    <text evidence="2">Belongs to the Amer family.</text>
</comment>
<evidence type="ECO:0000256" key="4">
    <source>
        <dbReference type="ARBA" id="ARBA00022687"/>
    </source>
</evidence>
<organism evidence="8 9">
    <name type="scientific">Electrophorus electricus</name>
    <name type="common">Electric eel</name>
    <name type="synonym">Gymnotus electricus</name>
    <dbReference type="NCBI Taxonomy" id="8005"/>
    <lineage>
        <taxon>Eukaryota</taxon>
        <taxon>Metazoa</taxon>
        <taxon>Chordata</taxon>
        <taxon>Craniata</taxon>
        <taxon>Vertebrata</taxon>
        <taxon>Euteleostomi</taxon>
        <taxon>Actinopterygii</taxon>
        <taxon>Neopterygii</taxon>
        <taxon>Teleostei</taxon>
        <taxon>Ostariophysi</taxon>
        <taxon>Gymnotiformes</taxon>
        <taxon>Gymnotoidei</taxon>
        <taxon>Gymnotidae</taxon>
        <taxon>Electrophorus</taxon>
    </lineage>
</organism>
<comment type="subcellular location">
    <subcellularLocation>
        <location evidence="1">Cell membrane</location>
        <topology evidence="1">Peripheral membrane protein</topology>
    </subcellularLocation>
</comment>
<keyword evidence="5" id="KW-0446">Lipid-binding</keyword>
<dbReference type="GO" id="GO:0005886">
    <property type="term" value="C:plasma membrane"/>
    <property type="evidence" value="ECO:0007669"/>
    <property type="project" value="UniProtKB-SubCell"/>
</dbReference>
<reference evidence="9" key="2">
    <citation type="journal article" date="2017" name="Sci. Adv.">
        <title>A tail of two voltages: Proteomic comparison of the three electric organs of the electric eel.</title>
        <authorList>
            <person name="Traeger L.L."/>
            <person name="Sabat G."/>
            <person name="Barrett-Wilt G.A."/>
            <person name="Wells G.B."/>
            <person name="Sussman M.R."/>
        </authorList>
    </citation>
    <scope>NUCLEOTIDE SEQUENCE [LARGE SCALE GENOMIC DNA]</scope>
</reference>
<name>A0A4W4G702_ELEEL</name>